<organism evidence="4 5">
    <name type="scientific">Halteria grandinella</name>
    <dbReference type="NCBI Taxonomy" id="5974"/>
    <lineage>
        <taxon>Eukaryota</taxon>
        <taxon>Sar</taxon>
        <taxon>Alveolata</taxon>
        <taxon>Ciliophora</taxon>
        <taxon>Intramacronucleata</taxon>
        <taxon>Spirotrichea</taxon>
        <taxon>Stichotrichia</taxon>
        <taxon>Sporadotrichida</taxon>
        <taxon>Halteriidae</taxon>
        <taxon>Halteria</taxon>
    </lineage>
</organism>
<dbReference type="GO" id="GO:0003688">
    <property type="term" value="F:DNA replication origin binding"/>
    <property type="evidence" value="ECO:0007669"/>
    <property type="project" value="TreeGrafter"/>
</dbReference>
<evidence type="ECO:0000313" key="5">
    <source>
        <dbReference type="Proteomes" id="UP000785679"/>
    </source>
</evidence>
<reference evidence="4" key="1">
    <citation type="submission" date="2019-06" db="EMBL/GenBank/DDBJ databases">
        <authorList>
            <person name="Zheng W."/>
        </authorList>
    </citation>
    <scope>NUCLEOTIDE SEQUENCE</scope>
    <source>
        <strain evidence="4">QDHG01</strain>
    </source>
</reference>
<protein>
    <recommendedName>
        <fullName evidence="3">AAA+ ATPase domain-containing protein</fullName>
    </recommendedName>
</protein>
<dbReference type="Proteomes" id="UP000785679">
    <property type="component" value="Unassembled WGS sequence"/>
</dbReference>
<keyword evidence="5" id="KW-1185">Reference proteome</keyword>
<sequence>MLGILIEEFNCNHQADIDDADGRVQIYTRDREQKLIRTFIQDNISKGKAALMYLCGHPGTGKTSTLNYVLSSFMTGDIKAKLLLKLSVSMFNAMSFRDVKTFGFALLDELSQKFYGKAFDKYSKGSQKAAYDEDEIAIMVAKLLASKGDATKILVIDEIDAFESNQTGFLALVKHILASKTNTIIIGIANSVDLPFRKKGSAIAMRDAQILFEPYDEGQITTIIEEKLNMRFIDFPLLVKQNPIVKKMFFSLIDERAMTLISKKVSKMNGDVRVAFDIIKSAFVELQQRVKHFIPEGQKEESPDQMPEPKDIKITLELVTHVFKAKYGSKLPETLKCLPRQNLIILEAIVNLYAGWPSGEDRKINFGELQSEVEYLCKQQFMQDMIRSGATGIQNLMDDLQFYNIIEIEKPKGLEQRRDIKQSRFWLKVEFTELQTELKALYESKQEPLSGAGEAIK</sequence>
<comment type="caution">
    <text evidence="4">The sequence shown here is derived from an EMBL/GenBank/DDBJ whole genome shotgun (WGS) entry which is preliminary data.</text>
</comment>
<evidence type="ECO:0000259" key="3">
    <source>
        <dbReference type="SMART" id="SM00382"/>
    </source>
</evidence>
<dbReference type="PANTHER" id="PTHR10763:SF26">
    <property type="entry name" value="CELL DIVISION CONTROL PROTEIN 6 HOMOLOG"/>
    <property type="match status" value="1"/>
</dbReference>
<accession>A0A8J8NTD5</accession>
<feature type="domain" description="AAA+ ATPase" evidence="3">
    <location>
        <begin position="48"/>
        <end position="216"/>
    </location>
</feature>
<dbReference type="EMBL" id="RRYP01008236">
    <property type="protein sequence ID" value="TNV79914.1"/>
    <property type="molecule type" value="Genomic_DNA"/>
</dbReference>
<evidence type="ECO:0000256" key="2">
    <source>
        <dbReference type="ARBA" id="ARBA00022705"/>
    </source>
</evidence>
<dbReference type="OrthoDB" id="312304at2759"/>
<dbReference type="GO" id="GO:0033314">
    <property type="term" value="P:mitotic DNA replication checkpoint signaling"/>
    <property type="evidence" value="ECO:0007669"/>
    <property type="project" value="TreeGrafter"/>
</dbReference>
<dbReference type="InterPro" id="IPR050311">
    <property type="entry name" value="ORC1/CDC6"/>
</dbReference>
<gene>
    <name evidence="4" type="ORF">FGO68_gene17072</name>
</gene>
<dbReference type="Gene3D" id="1.10.8.60">
    <property type="match status" value="1"/>
</dbReference>
<dbReference type="GO" id="GO:0006270">
    <property type="term" value="P:DNA replication initiation"/>
    <property type="evidence" value="ECO:0007669"/>
    <property type="project" value="TreeGrafter"/>
</dbReference>
<evidence type="ECO:0000313" key="4">
    <source>
        <dbReference type="EMBL" id="TNV79914.1"/>
    </source>
</evidence>
<keyword evidence="2" id="KW-0235">DNA replication</keyword>
<dbReference type="SUPFAM" id="SSF52540">
    <property type="entry name" value="P-loop containing nucleoside triphosphate hydrolases"/>
    <property type="match status" value="1"/>
</dbReference>
<dbReference type="GO" id="GO:0005634">
    <property type="term" value="C:nucleus"/>
    <property type="evidence" value="ECO:0007669"/>
    <property type="project" value="TreeGrafter"/>
</dbReference>
<dbReference type="PANTHER" id="PTHR10763">
    <property type="entry name" value="CELL DIVISION CONTROL PROTEIN 6-RELATED"/>
    <property type="match status" value="1"/>
</dbReference>
<proteinExistence type="inferred from homology"/>
<dbReference type="SMART" id="SM00382">
    <property type="entry name" value="AAA"/>
    <property type="match status" value="1"/>
</dbReference>
<dbReference type="InterPro" id="IPR003593">
    <property type="entry name" value="AAA+_ATPase"/>
</dbReference>
<dbReference type="Gene3D" id="3.40.50.300">
    <property type="entry name" value="P-loop containing nucleotide triphosphate hydrolases"/>
    <property type="match status" value="1"/>
</dbReference>
<dbReference type="GO" id="GO:0016887">
    <property type="term" value="F:ATP hydrolysis activity"/>
    <property type="evidence" value="ECO:0007669"/>
    <property type="project" value="InterPro"/>
</dbReference>
<evidence type="ECO:0000256" key="1">
    <source>
        <dbReference type="ARBA" id="ARBA00006184"/>
    </source>
</evidence>
<dbReference type="Pfam" id="PF13401">
    <property type="entry name" value="AAA_22"/>
    <property type="match status" value="1"/>
</dbReference>
<name>A0A8J8NTD5_HALGN</name>
<dbReference type="InterPro" id="IPR049945">
    <property type="entry name" value="AAA_22"/>
</dbReference>
<dbReference type="AlphaFoldDB" id="A0A8J8NTD5"/>
<comment type="similarity">
    <text evidence="1">Belongs to the CDC6/cdc18 family.</text>
</comment>
<dbReference type="InterPro" id="IPR027417">
    <property type="entry name" value="P-loop_NTPase"/>
</dbReference>